<evidence type="ECO:0000256" key="1">
    <source>
        <dbReference type="ARBA" id="ARBA00004651"/>
    </source>
</evidence>
<evidence type="ECO:0000256" key="7">
    <source>
        <dbReference type="ARBA" id="ARBA00023136"/>
    </source>
</evidence>
<evidence type="ECO:0000256" key="3">
    <source>
        <dbReference type="ARBA" id="ARBA00022448"/>
    </source>
</evidence>
<reference evidence="10" key="1">
    <citation type="journal article" date="2015" name="Nature">
        <title>Complex archaea that bridge the gap between prokaryotes and eukaryotes.</title>
        <authorList>
            <person name="Spang A."/>
            <person name="Saw J.H."/>
            <person name="Jorgensen S.L."/>
            <person name="Zaremba-Niedzwiedzka K."/>
            <person name="Martijn J."/>
            <person name="Lind A.E."/>
            <person name="van Eijk R."/>
            <person name="Schleper C."/>
            <person name="Guy L."/>
            <person name="Ettema T.J."/>
        </authorList>
    </citation>
    <scope>NUCLEOTIDE SEQUENCE</scope>
</reference>
<sequence>MSLELTLDQQDKHLKRRKLKSRLYYILIVCASTVALIFLLALLINVLYSGLRVLDWGFLTSFASRLPERAGIKASIYGTFWMVFLTALFSFPLGIGAAIYLEEYAKPSFLTRAISTNIANLAGIPSIIYGILGLAFFVRGLGFGRSLIAGSLTMALLILPIIIIASREAIKNTPRGLREASLALGATRWQTIRRAVLPSSFGGILTGTILAISRAISEAAPMIMIGALTFIAFTPQNPSDPFTVLAIQVFNWTSRPQAEFHQLAAGAIIVLLAILLLTNSISIYLRNKYQQKSRY</sequence>
<dbReference type="Pfam" id="PF00528">
    <property type="entry name" value="BPD_transp_1"/>
    <property type="match status" value="1"/>
</dbReference>
<accession>A0A0F9PZX3</accession>
<keyword evidence="5 8" id="KW-0812">Transmembrane</keyword>
<dbReference type="AlphaFoldDB" id="A0A0F9PZX3"/>
<name>A0A0F9PZX3_9ZZZZ</name>
<evidence type="ECO:0000256" key="8">
    <source>
        <dbReference type="SAM" id="Phobius"/>
    </source>
</evidence>
<feature type="transmembrane region" description="Helical" evidence="8">
    <location>
        <begin position="195"/>
        <end position="216"/>
    </location>
</feature>
<feature type="transmembrane region" description="Helical" evidence="8">
    <location>
        <begin position="147"/>
        <end position="165"/>
    </location>
</feature>
<keyword evidence="6 8" id="KW-1133">Transmembrane helix</keyword>
<feature type="domain" description="ABC transmembrane type-1" evidence="9">
    <location>
        <begin position="76"/>
        <end position="281"/>
    </location>
</feature>
<evidence type="ECO:0000259" key="9">
    <source>
        <dbReference type="PROSITE" id="PS50928"/>
    </source>
</evidence>
<evidence type="ECO:0000256" key="6">
    <source>
        <dbReference type="ARBA" id="ARBA00022989"/>
    </source>
</evidence>
<proteinExistence type="inferred from homology"/>
<evidence type="ECO:0000256" key="5">
    <source>
        <dbReference type="ARBA" id="ARBA00022692"/>
    </source>
</evidence>
<dbReference type="EMBL" id="LAZR01004672">
    <property type="protein sequence ID" value="KKN06591.1"/>
    <property type="molecule type" value="Genomic_DNA"/>
</dbReference>
<organism evidence="10">
    <name type="scientific">marine sediment metagenome</name>
    <dbReference type="NCBI Taxonomy" id="412755"/>
    <lineage>
        <taxon>unclassified sequences</taxon>
        <taxon>metagenomes</taxon>
        <taxon>ecological metagenomes</taxon>
    </lineage>
</organism>
<dbReference type="NCBIfam" id="TIGR00974">
    <property type="entry name" value="3a0107s02c"/>
    <property type="match status" value="1"/>
</dbReference>
<feature type="transmembrane region" description="Helical" evidence="8">
    <location>
        <begin position="23"/>
        <end position="48"/>
    </location>
</feature>
<evidence type="ECO:0000313" key="10">
    <source>
        <dbReference type="EMBL" id="KKN06591.1"/>
    </source>
</evidence>
<comment type="caution">
    <text evidence="10">The sequence shown here is derived from an EMBL/GenBank/DDBJ whole genome shotgun (WGS) entry which is preliminary data.</text>
</comment>
<dbReference type="GO" id="GO:0005886">
    <property type="term" value="C:plasma membrane"/>
    <property type="evidence" value="ECO:0007669"/>
    <property type="project" value="UniProtKB-SubCell"/>
</dbReference>
<keyword evidence="4" id="KW-1003">Cell membrane</keyword>
<feature type="transmembrane region" description="Helical" evidence="8">
    <location>
        <begin position="263"/>
        <end position="285"/>
    </location>
</feature>
<protein>
    <recommendedName>
        <fullName evidence="9">ABC transmembrane type-1 domain-containing protein</fullName>
    </recommendedName>
</protein>
<feature type="transmembrane region" description="Helical" evidence="8">
    <location>
        <begin position="76"/>
        <end position="101"/>
    </location>
</feature>
<evidence type="ECO:0000256" key="4">
    <source>
        <dbReference type="ARBA" id="ARBA00022475"/>
    </source>
</evidence>
<dbReference type="GO" id="GO:0035435">
    <property type="term" value="P:phosphate ion transmembrane transport"/>
    <property type="evidence" value="ECO:0007669"/>
    <property type="project" value="InterPro"/>
</dbReference>
<gene>
    <name evidence="10" type="ORF">LCGC14_1075640</name>
</gene>
<comment type="similarity">
    <text evidence="2">Belongs to the binding-protein-dependent transport system permease family. CysTW subfamily.</text>
</comment>
<evidence type="ECO:0000256" key="2">
    <source>
        <dbReference type="ARBA" id="ARBA00007069"/>
    </source>
</evidence>
<dbReference type="SUPFAM" id="SSF161098">
    <property type="entry name" value="MetI-like"/>
    <property type="match status" value="1"/>
</dbReference>
<dbReference type="InterPro" id="IPR005672">
    <property type="entry name" value="Phosphate_PstA"/>
</dbReference>
<keyword evidence="7 8" id="KW-0472">Membrane</keyword>
<dbReference type="InterPro" id="IPR035906">
    <property type="entry name" value="MetI-like_sf"/>
</dbReference>
<dbReference type="PANTHER" id="PTHR43470:SF5">
    <property type="entry name" value="PHOSPHATE TRANSPORT SYSTEM PERMEASE PROTEIN PSTA"/>
    <property type="match status" value="1"/>
</dbReference>
<comment type="subcellular location">
    <subcellularLocation>
        <location evidence="1">Cell membrane</location>
        <topology evidence="1">Multi-pass membrane protein</topology>
    </subcellularLocation>
</comment>
<dbReference type="CDD" id="cd06261">
    <property type="entry name" value="TM_PBP2"/>
    <property type="match status" value="1"/>
</dbReference>
<keyword evidence="3" id="KW-0813">Transport</keyword>
<dbReference type="Gene3D" id="1.10.3720.10">
    <property type="entry name" value="MetI-like"/>
    <property type="match status" value="1"/>
</dbReference>
<dbReference type="PANTHER" id="PTHR43470">
    <property type="entry name" value="PHOSPHATE TRANSPORT SYSTEM PERMEASE PROTEIN PSTA-RELATED"/>
    <property type="match status" value="1"/>
</dbReference>
<feature type="transmembrane region" description="Helical" evidence="8">
    <location>
        <begin position="121"/>
        <end position="141"/>
    </location>
</feature>
<dbReference type="GO" id="GO:0005315">
    <property type="term" value="F:phosphate transmembrane transporter activity"/>
    <property type="evidence" value="ECO:0007669"/>
    <property type="project" value="InterPro"/>
</dbReference>
<dbReference type="PROSITE" id="PS50928">
    <property type="entry name" value="ABC_TM1"/>
    <property type="match status" value="1"/>
</dbReference>
<dbReference type="InterPro" id="IPR000515">
    <property type="entry name" value="MetI-like"/>
</dbReference>